<evidence type="ECO:0000256" key="5">
    <source>
        <dbReference type="SAM" id="MobiDB-lite"/>
    </source>
</evidence>
<feature type="compositionally biased region" description="Low complexity" evidence="5">
    <location>
        <begin position="359"/>
        <end position="373"/>
    </location>
</feature>
<evidence type="ECO:0000256" key="4">
    <source>
        <dbReference type="ARBA" id="ARBA00031123"/>
    </source>
</evidence>
<dbReference type="Pfam" id="PF01869">
    <property type="entry name" value="BcrAD_BadFG"/>
    <property type="match status" value="1"/>
</dbReference>
<dbReference type="PANTHER" id="PTHR43190">
    <property type="entry name" value="N-ACETYL-D-GLUCOSAMINE KINASE"/>
    <property type="match status" value="1"/>
</dbReference>
<proteinExistence type="inferred from homology"/>
<name>A0A061H111_9BASI</name>
<feature type="compositionally biased region" description="Basic and acidic residues" evidence="5">
    <location>
        <begin position="76"/>
        <end position="98"/>
    </location>
</feature>
<comment type="similarity">
    <text evidence="1">Belongs to the eukaryotic-type N-acetylglucosamine kinase family.</text>
</comment>
<dbReference type="EMBL" id="KE361650">
    <property type="protein sequence ID" value="EPQ25744.1"/>
    <property type="molecule type" value="Genomic_DNA"/>
</dbReference>
<feature type="region of interest" description="Disordered" evidence="5">
    <location>
        <begin position="359"/>
        <end position="387"/>
    </location>
</feature>
<dbReference type="EC" id="2.7.1.59" evidence="2"/>
<dbReference type="OrthoDB" id="311172at2759"/>
<evidence type="ECO:0000313" key="7">
    <source>
        <dbReference type="EMBL" id="EPQ25744.1"/>
    </source>
</evidence>
<dbReference type="HOGENOM" id="CLU_016274_7_0_1"/>
<dbReference type="RefSeq" id="XP_007882348.1">
    <property type="nucleotide sequence ID" value="XM_007884157.1"/>
</dbReference>
<feature type="region of interest" description="Disordered" evidence="5">
    <location>
        <begin position="69"/>
        <end position="146"/>
    </location>
</feature>
<dbReference type="GO" id="GO:0045127">
    <property type="term" value="F:N-acetylglucosamine kinase activity"/>
    <property type="evidence" value="ECO:0007669"/>
    <property type="project" value="UniProtKB-EC"/>
</dbReference>
<dbReference type="KEGG" id="pfp:PFL1_06611"/>
<evidence type="ECO:0000256" key="3">
    <source>
        <dbReference type="ARBA" id="ARBA00014974"/>
    </source>
</evidence>
<feature type="compositionally biased region" description="Acidic residues" evidence="5">
    <location>
        <begin position="122"/>
        <end position="132"/>
    </location>
</feature>
<evidence type="ECO:0000313" key="8">
    <source>
        <dbReference type="Proteomes" id="UP000053664"/>
    </source>
</evidence>
<sequence length="487" mass="51753">MQPAQATADDLVVCVDAGGTKTQAVVASRGEGQLWSYRTGSGNCATLGIEAAARVVLEAVQGALREAGYHCPGSKVDSKAGRRETTTIEDKAGRRETTPIEDQGGHSAAVDLPSPPTSAPSVDEEEDEDSDKDDTAPQRASPASAGRGPLFKAVWIGSAGISSRTVSTRFRDEVRRLLAPYCDERTAVWISNDAVLLSAAMLREPGVDRCVCLIAGTGSAGFSFRRSDGEAGQEGGELGEVPGIETVSRAGGWGYVLGDHGSGWRISLAAVQLVLRRYEERRSARRDGAATETMLERRVCAALGVSSPEELIAATYVDRSGEWSGDGDAGSGFYAAEDARKRWMAGATQAVFSAAFGGPSLEGSNSSSSSFNKGGEDRHEDEDDYETSRALAREVLDEAIDDLVALLERLTVDDDGEERTAARADAVPWLMVLGGGLWTEGRFVEMLVSAWSARRGSGGGRRALGRVRVVREPALEAGLYLRTRFLL</sequence>
<dbReference type="AlphaFoldDB" id="A0A061H111"/>
<dbReference type="InterPro" id="IPR043129">
    <property type="entry name" value="ATPase_NBD"/>
</dbReference>
<dbReference type="Proteomes" id="UP000053664">
    <property type="component" value="Unassembled WGS sequence"/>
</dbReference>
<dbReference type="GeneID" id="19320683"/>
<dbReference type="InterPro" id="IPR002731">
    <property type="entry name" value="ATPase_BadF"/>
</dbReference>
<accession>A0A061H111</accession>
<dbReference type="InterPro" id="IPR052519">
    <property type="entry name" value="Euk-type_GlcNAc_Kinase"/>
</dbReference>
<dbReference type="Gene3D" id="3.30.420.40">
    <property type="match status" value="2"/>
</dbReference>
<evidence type="ECO:0000259" key="6">
    <source>
        <dbReference type="Pfam" id="PF01869"/>
    </source>
</evidence>
<dbReference type="SUPFAM" id="SSF53067">
    <property type="entry name" value="Actin-like ATPase domain"/>
    <property type="match status" value="2"/>
</dbReference>
<dbReference type="PANTHER" id="PTHR43190:SF3">
    <property type="entry name" value="N-ACETYL-D-GLUCOSAMINE KINASE"/>
    <property type="match status" value="1"/>
</dbReference>
<reference evidence="7 8" key="1">
    <citation type="journal article" date="2013" name="Plant Cell">
        <title>The transition from a phytopathogenic smut ancestor to an anamorphic biocontrol agent deciphered by comparative whole-genome analysis.</title>
        <authorList>
            <person name="Lefebvre F."/>
            <person name="Joly D.L."/>
            <person name="Labbe C."/>
            <person name="Teichmann B."/>
            <person name="Linning R."/>
            <person name="Belzile F."/>
            <person name="Bakkeren G."/>
            <person name="Belanger R.R."/>
        </authorList>
    </citation>
    <scope>NUCLEOTIDE SEQUENCE [LARGE SCALE GENOMIC DNA]</scope>
    <source>
        <strain evidence="7 8">PF-1</strain>
    </source>
</reference>
<protein>
    <recommendedName>
        <fullName evidence="3">N-acetyl-D-glucosamine kinase</fullName>
        <ecNumber evidence="2">2.7.1.59</ecNumber>
    </recommendedName>
    <alternativeName>
        <fullName evidence="4">GlcNAc kinase</fullName>
    </alternativeName>
</protein>
<gene>
    <name evidence="7" type="ORF">PFL1_06611</name>
</gene>
<organism evidence="7 8">
    <name type="scientific">Pseudozyma flocculosa PF-1</name>
    <dbReference type="NCBI Taxonomy" id="1277687"/>
    <lineage>
        <taxon>Eukaryota</taxon>
        <taxon>Fungi</taxon>
        <taxon>Dikarya</taxon>
        <taxon>Basidiomycota</taxon>
        <taxon>Ustilaginomycotina</taxon>
        <taxon>Ustilaginomycetes</taxon>
        <taxon>Ustilaginales</taxon>
        <taxon>Ustilaginaceae</taxon>
        <taxon>Pseudozyma</taxon>
    </lineage>
</organism>
<evidence type="ECO:0000256" key="2">
    <source>
        <dbReference type="ARBA" id="ARBA00012122"/>
    </source>
</evidence>
<feature type="domain" description="ATPase BadF/BadG/BcrA/BcrD type" evidence="6">
    <location>
        <begin position="15"/>
        <end position="230"/>
    </location>
</feature>
<dbReference type="eggNOG" id="KOG1794">
    <property type="taxonomic scope" value="Eukaryota"/>
</dbReference>
<evidence type="ECO:0000256" key="1">
    <source>
        <dbReference type="ARBA" id="ARBA00006198"/>
    </source>
</evidence>